<dbReference type="InterPro" id="IPR036322">
    <property type="entry name" value="WD40_repeat_dom_sf"/>
</dbReference>
<dbReference type="Gene3D" id="2.130.10.10">
    <property type="entry name" value="YVTN repeat-like/Quinoprotein amine dehydrogenase"/>
    <property type="match status" value="1"/>
</dbReference>
<evidence type="ECO:0000313" key="2">
    <source>
        <dbReference type="EMBL" id="SSD60152.1"/>
    </source>
</evidence>
<dbReference type="VEuPathDB" id="FungiDB:SCODWIG_01913"/>
<dbReference type="SUPFAM" id="SSF50978">
    <property type="entry name" value="WD40 repeat-like"/>
    <property type="match status" value="1"/>
</dbReference>
<dbReference type="InterPro" id="IPR015943">
    <property type="entry name" value="WD40/YVTN_repeat-like_dom_sf"/>
</dbReference>
<feature type="domain" description="Transcription factor IIIC putative zinc-finger" evidence="1">
    <location>
        <begin position="540"/>
        <end position="607"/>
    </location>
</feature>
<name>A0A376B679_9ASCO</name>
<sequence>MKLLKDLVLFRRELENWYDVLTWLPNGSLLINTQNELTLCQAIFKKNVEKSLKNLYFVKNLKLGNIESNKFEFEYDTFENTLLNSVPQSYVKRVKTNFINGYLGVLTNNCNVLIYNNEFEFIGNLDHDSKALQERIYHSLSWSPESVEKENLLVVGNECGQLIFFNENGKYVKTVSLLQEKNKNDCKNIWVTDIMWDYMKYICCILSDNSVILYNFEAGFSTIVKPANRFHVSEIKIVKNNFLLINCTNELIFYSIETGSLLKHTNHDNNYEPCNVIIAENDQPYLLSDVRVFKLNLADEGNAIEISTAPMLSEALLKKYNKWNTIYNPNKQYNTNFSIHGCCKSPDGSMLAVLYNIDRNSLKYKTTSEYHYRISLIPLNGSTWEVKSDLKGAGFLWYQAYNCYNGKLPRNVDTFPGSAEQHKETQDEEKVVLHDTSCSFRTYLRKHVLKNNLELKKLQFLSFIEDSKLRIVKKYCQLVYHYAIEHLAEITNPLDKACVTAMAQNIGSETPFPSLQDTLMRGKFISETFDFNMQNKDNITGEIESENIFKIVSIEGHEWMRCSITFLPLLSPALKYCPVTKLRMLDIKRDNENDYGWLTKTLLEECNSISIYADVNLECI</sequence>
<evidence type="ECO:0000313" key="3">
    <source>
        <dbReference type="Proteomes" id="UP000262825"/>
    </source>
</evidence>
<evidence type="ECO:0000259" key="1">
    <source>
        <dbReference type="Pfam" id="PF12660"/>
    </source>
</evidence>
<keyword evidence="3" id="KW-1185">Reference proteome</keyword>
<organism evidence="2 3">
    <name type="scientific">Saccharomycodes ludwigii</name>
    <dbReference type="NCBI Taxonomy" id="36035"/>
    <lineage>
        <taxon>Eukaryota</taxon>
        <taxon>Fungi</taxon>
        <taxon>Dikarya</taxon>
        <taxon>Ascomycota</taxon>
        <taxon>Saccharomycotina</taxon>
        <taxon>Saccharomycetes</taxon>
        <taxon>Saccharomycodales</taxon>
        <taxon>Saccharomycodaceae</taxon>
        <taxon>Saccharomycodes</taxon>
    </lineage>
</organism>
<dbReference type="EMBL" id="UFAJ01000283">
    <property type="protein sequence ID" value="SSD60152.1"/>
    <property type="molecule type" value="Genomic_DNA"/>
</dbReference>
<protein>
    <recommendedName>
        <fullName evidence="1">Transcription factor IIIC putative zinc-finger domain-containing protein</fullName>
    </recommendedName>
</protein>
<dbReference type="AlphaFoldDB" id="A0A376B679"/>
<proteinExistence type="predicted"/>
<accession>A0A376B679</accession>
<dbReference type="Proteomes" id="UP000262825">
    <property type="component" value="Unassembled WGS sequence"/>
</dbReference>
<dbReference type="Pfam" id="PF12660">
    <property type="entry name" value="zf-TFIIIC"/>
    <property type="match status" value="1"/>
</dbReference>
<dbReference type="OrthoDB" id="6021743at2759"/>
<gene>
    <name evidence="2" type="ORF">SCODWIG_01913</name>
</gene>
<reference evidence="3" key="1">
    <citation type="submission" date="2018-06" db="EMBL/GenBank/DDBJ databases">
        <authorList>
            <person name="Guldener U."/>
        </authorList>
    </citation>
    <scope>NUCLEOTIDE SEQUENCE [LARGE SCALE GENOMIC DNA]</scope>
    <source>
        <strain evidence="3">UTAD17</strain>
    </source>
</reference>
<dbReference type="InterPro" id="IPR024764">
    <property type="entry name" value="TFIIIC_Znf"/>
</dbReference>